<evidence type="ECO:0000313" key="4">
    <source>
        <dbReference type="Proteomes" id="UP000199452"/>
    </source>
</evidence>
<protein>
    <submittedName>
        <fullName evidence="3">Fe-S cluster biogenesis protein NfuA, 4Fe-4S-binding domain</fullName>
    </submittedName>
</protein>
<dbReference type="InterPro" id="IPR001075">
    <property type="entry name" value="NIF_FeS_clus_asmbl_NifU_C"/>
</dbReference>
<evidence type="ECO:0000256" key="1">
    <source>
        <dbReference type="ARBA" id="ARBA00006420"/>
    </source>
</evidence>
<accession>A0A1G6MXW9</accession>
<name>A0A1G6MXW9_9BACT</name>
<dbReference type="PANTHER" id="PTHR11178:SF1">
    <property type="entry name" value="NFU1 IRON-SULFUR CLUSTER SCAFFOLD HOMOLOG, MITOCHONDRIAL"/>
    <property type="match status" value="1"/>
</dbReference>
<dbReference type="Pfam" id="PF01106">
    <property type="entry name" value="NifU"/>
    <property type="match status" value="1"/>
</dbReference>
<dbReference type="SUPFAM" id="SSF117916">
    <property type="entry name" value="Fe-S cluster assembly (FSCA) domain-like"/>
    <property type="match status" value="1"/>
</dbReference>
<dbReference type="PANTHER" id="PTHR11178">
    <property type="entry name" value="IRON-SULFUR CLUSTER SCAFFOLD PROTEIN NFU-RELATED"/>
    <property type="match status" value="1"/>
</dbReference>
<comment type="similarity">
    <text evidence="1">Belongs to the NifU family.</text>
</comment>
<dbReference type="EMBL" id="FMYP01000039">
    <property type="protein sequence ID" value="SDC60383.1"/>
    <property type="molecule type" value="Genomic_DNA"/>
</dbReference>
<feature type="domain" description="NIF system FeS cluster assembly NifU C-terminal" evidence="2">
    <location>
        <begin position="11"/>
        <end position="77"/>
    </location>
</feature>
<dbReference type="GO" id="GO:0016226">
    <property type="term" value="P:iron-sulfur cluster assembly"/>
    <property type="evidence" value="ECO:0007669"/>
    <property type="project" value="InterPro"/>
</dbReference>
<dbReference type="GO" id="GO:0051536">
    <property type="term" value="F:iron-sulfur cluster binding"/>
    <property type="evidence" value="ECO:0007669"/>
    <property type="project" value="InterPro"/>
</dbReference>
<proteinExistence type="inferred from homology"/>
<sequence length="83" mass="9133">MADLKQITERVQAAINIVRPYLQNDGGDISLIEVTEDMVAKVKLLGACGTCPYSLMTLKNGVEQAIRRDVPEIKEVVAVNEDM</sequence>
<dbReference type="STRING" id="1640674.SAMN05216323_103920"/>
<dbReference type="GO" id="GO:0005506">
    <property type="term" value="F:iron ion binding"/>
    <property type="evidence" value="ECO:0007669"/>
    <property type="project" value="InterPro"/>
</dbReference>
<dbReference type="Proteomes" id="UP000199452">
    <property type="component" value="Unassembled WGS sequence"/>
</dbReference>
<gene>
    <name evidence="3" type="ORF">SAMN05216323_103920</name>
</gene>
<dbReference type="AlphaFoldDB" id="A0A1G6MXW9"/>
<dbReference type="Gene3D" id="3.30.300.130">
    <property type="entry name" value="Fe-S cluster assembly (FSCA)"/>
    <property type="match status" value="1"/>
</dbReference>
<keyword evidence="4" id="KW-1185">Reference proteome</keyword>
<organism evidence="3 4">
    <name type="scientific">Williamwhitmania taraxaci</name>
    <dbReference type="NCBI Taxonomy" id="1640674"/>
    <lineage>
        <taxon>Bacteria</taxon>
        <taxon>Pseudomonadati</taxon>
        <taxon>Bacteroidota</taxon>
        <taxon>Bacteroidia</taxon>
        <taxon>Bacteroidales</taxon>
        <taxon>Williamwhitmaniaceae</taxon>
        <taxon>Williamwhitmania</taxon>
    </lineage>
</organism>
<dbReference type="RefSeq" id="WP_212590538.1">
    <property type="nucleotide sequence ID" value="NZ_FMYP01000039.1"/>
</dbReference>
<dbReference type="InterPro" id="IPR034904">
    <property type="entry name" value="FSCA_dom_sf"/>
</dbReference>
<evidence type="ECO:0000313" key="3">
    <source>
        <dbReference type="EMBL" id="SDC60383.1"/>
    </source>
</evidence>
<reference evidence="3 4" key="1">
    <citation type="submission" date="2016-09" db="EMBL/GenBank/DDBJ databases">
        <authorList>
            <person name="Capua I."/>
            <person name="De Benedictis P."/>
            <person name="Joannis T."/>
            <person name="Lombin L.H."/>
            <person name="Cattoli G."/>
        </authorList>
    </citation>
    <scope>NUCLEOTIDE SEQUENCE [LARGE SCALE GENOMIC DNA]</scope>
    <source>
        <strain evidence="3 4">A7P-90m</strain>
    </source>
</reference>
<evidence type="ECO:0000259" key="2">
    <source>
        <dbReference type="Pfam" id="PF01106"/>
    </source>
</evidence>